<dbReference type="InterPro" id="IPR022272">
    <property type="entry name" value="Lipocalin_CS"/>
</dbReference>
<dbReference type="PROSITE" id="PS00213">
    <property type="entry name" value="LIPOCALIN"/>
    <property type="match status" value="1"/>
</dbReference>
<dbReference type="RefSeq" id="WP_308955120.1">
    <property type="nucleotide sequence ID" value="NZ_JAVICY010000003.1"/>
</dbReference>
<protein>
    <recommendedName>
        <fullName evidence="2">Outer membrane lipoprotein Blc</fullName>
    </recommendedName>
</protein>
<organism evidence="4 5">
    <name type="scientific">Acinetobacter gerneri</name>
    <dbReference type="NCBI Taxonomy" id="202952"/>
    <lineage>
        <taxon>Bacteria</taxon>
        <taxon>Pseudomonadati</taxon>
        <taxon>Pseudomonadota</taxon>
        <taxon>Gammaproteobacteria</taxon>
        <taxon>Moraxellales</taxon>
        <taxon>Moraxellaceae</taxon>
        <taxon>Acinetobacter</taxon>
    </lineage>
</organism>
<feature type="domain" description="Lipocalin/cytosolic fatty-acid binding" evidence="3">
    <location>
        <begin position="38"/>
        <end position="185"/>
    </location>
</feature>
<feature type="signal peptide" evidence="2">
    <location>
        <begin position="1"/>
        <end position="24"/>
    </location>
</feature>
<keyword evidence="2" id="KW-0998">Cell outer membrane</keyword>
<dbReference type="AlphaFoldDB" id="A0AAW8JFY7"/>
<evidence type="ECO:0000259" key="3">
    <source>
        <dbReference type="Pfam" id="PF08212"/>
    </source>
</evidence>
<evidence type="ECO:0000256" key="2">
    <source>
        <dbReference type="PIRNR" id="PIRNR036893"/>
    </source>
</evidence>
<comment type="subcellular location">
    <subcellularLocation>
        <location evidence="2">Cell outer membrane</location>
    </subcellularLocation>
</comment>
<dbReference type="GO" id="GO:0009279">
    <property type="term" value="C:cell outer membrane"/>
    <property type="evidence" value="ECO:0007669"/>
    <property type="project" value="UniProtKB-SubCell"/>
</dbReference>
<dbReference type="EMBL" id="JAVIDA010000003">
    <property type="protein sequence ID" value="MDQ9070570.1"/>
    <property type="molecule type" value="Genomic_DNA"/>
</dbReference>
<evidence type="ECO:0000313" key="4">
    <source>
        <dbReference type="EMBL" id="MDQ9070570.1"/>
    </source>
</evidence>
<dbReference type="Gene3D" id="2.40.128.20">
    <property type="match status" value="1"/>
</dbReference>
<keyword evidence="2" id="KW-0732">Signal</keyword>
<dbReference type="InterPro" id="IPR022271">
    <property type="entry name" value="Lipocalin_ApoD"/>
</dbReference>
<dbReference type="SUPFAM" id="SSF50814">
    <property type="entry name" value="Lipocalins"/>
    <property type="match status" value="1"/>
</dbReference>
<dbReference type="PRINTS" id="PR01171">
    <property type="entry name" value="BCTLIPOCALIN"/>
</dbReference>
<dbReference type="CDD" id="cd19438">
    <property type="entry name" value="lipocalin_Blc-like"/>
    <property type="match status" value="1"/>
</dbReference>
<dbReference type="Proteomes" id="UP001243195">
    <property type="component" value="Unassembled WGS sequence"/>
</dbReference>
<dbReference type="PANTHER" id="PTHR10612">
    <property type="entry name" value="APOLIPOPROTEIN D"/>
    <property type="match status" value="1"/>
</dbReference>
<dbReference type="PANTHER" id="PTHR10612:SF34">
    <property type="entry name" value="APOLIPOPROTEIN D"/>
    <property type="match status" value="1"/>
</dbReference>
<gene>
    <name evidence="4" type="ORF">RFH51_03720</name>
</gene>
<comment type="similarity">
    <text evidence="1 2">Belongs to the calycin superfamily. Lipocalin family.</text>
</comment>
<dbReference type="InterPro" id="IPR012674">
    <property type="entry name" value="Calycin"/>
</dbReference>
<dbReference type="GO" id="GO:0008289">
    <property type="term" value="F:lipid binding"/>
    <property type="evidence" value="ECO:0007669"/>
    <property type="project" value="UniProtKB-UniRule"/>
</dbReference>
<comment type="caution">
    <text evidence="4">The sequence shown here is derived from an EMBL/GenBank/DDBJ whole genome shotgun (WGS) entry which is preliminary data.</text>
</comment>
<dbReference type="InterPro" id="IPR047202">
    <property type="entry name" value="Lipocalin_Blc-like_dom"/>
</dbReference>
<dbReference type="GO" id="GO:0006950">
    <property type="term" value="P:response to stress"/>
    <property type="evidence" value="ECO:0007669"/>
    <property type="project" value="UniProtKB-ARBA"/>
</dbReference>
<name>A0AAW8JFY7_9GAMM</name>
<comment type="function">
    <text evidence="2">Involved in the storage or transport of lipids necessary for membrane maintenance under stressful conditions. Displays a binding preference for lysophospholipids.</text>
</comment>
<dbReference type="InterPro" id="IPR002446">
    <property type="entry name" value="Lipocalin_bac"/>
</dbReference>
<dbReference type="InterPro" id="IPR000566">
    <property type="entry name" value="Lipocln_cytosolic_FA-bd_dom"/>
</dbReference>
<accession>A0AAW8JFY7</accession>
<evidence type="ECO:0000256" key="1">
    <source>
        <dbReference type="ARBA" id="ARBA00006889"/>
    </source>
</evidence>
<reference evidence="4" key="1">
    <citation type="submission" date="2023-08" db="EMBL/GenBank/DDBJ databases">
        <title>Emergence of clinically-relevant ST2 carbapenem-resistant Acinetobacter baumannii strains in hospital sewages in Zhejiang, East of China.</title>
        <authorList>
            <person name="Kaichao C."/>
            <person name="Zhang R."/>
        </authorList>
    </citation>
    <scope>NUCLEOTIDE SEQUENCE</scope>
    <source>
        <strain evidence="4">M-SY-60</strain>
    </source>
</reference>
<keyword evidence="2" id="KW-0446">Lipid-binding</keyword>
<keyword evidence="2" id="KW-0472">Membrane</keyword>
<dbReference type="PIRSF" id="PIRSF036893">
    <property type="entry name" value="Lipocalin_ApoD"/>
    <property type="match status" value="1"/>
</dbReference>
<keyword evidence="2" id="KW-0449">Lipoprotein</keyword>
<sequence length="186" mass="21327">MKINFTKIAIVGVALATFVTFAKAENKSNNSIQPVQQIDLQKYLGQWYEVARKPLYFQKVCDHNVTANYSLKENGNIKVDNRCYDKNDKLKQSIGEAYVKNAPQNSILKVSFLPSVIRWIPIGRGDYWILKIDENYQTALVGSPNKKYLWVLSRDAHPDQSIVNEYLDYAKSLGYNLDDLITTTQK</sequence>
<evidence type="ECO:0000313" key="5">
    <source>
        <dbReference type="Proteomes" id="UP001243195"/>
    </source>
</evidence>
<proteinExistence type="inferred from homology"/>
<comment type="subunit">
    <text evidence="2">Homodimer.</text>
</comment>
<dbReference type="Pfam" id="PF08212">
    <property type="entry name" value="Lipocalin_2"/>
    <property type="match status" value="1"/>
</dbReference>
<feature type="chain" id="PRO_5043116351" description="Outer membrane lipoprotein Blc" evidence="2">
    <location>
        <begin position="25"/>
        <end position="186"/>
    </location>
</feature>